<organism evidence="2 3">
    <name type="scientific">Candidatus Gottesmanbacteria bacterium RIFCSPLOWO2_01_FULL_39_12b</name>
    <dbReference type="NCBI Taxonomy" id="1798388"/>
    <lineage>
        <taxon>Bacteria</taxon>
        <taxon>Candidatus Gottesmaniibacteriota</taxon>
    </lineage>
</organism>
<reference evidence="2 3" key="1">
    <citation type="journal article" date="2016" name="Nat. Commun.">
        <title>Thousands of microbial genomes shed light on interconnected biogeochemical processes in an aquifer system.</title>
        <authorList>
            <person name="Anantharaman K."/>
            <person name="Brown C.T."/>
            <person name="Hug L.A."/>
            <person name="Sharon I."/>
            <person name="Castelle C.J."/>
            <person name="Probst A.J."/>
            <person name="Thomas B.C."/>
            <person name="Singh A."/>
            <person name="Wilkins M.J."/>
            <person name="Karaoz U."/>
            <person name="Brodie E.L."/>
            <person name="Williams K.H."/>
            <person name="Hubbard S.S."/>
            <person name="Banfield J.F."/>
        </authorList>
    </citation>
    <scope>NUCLEOTIDE SEQUENCE [LARGE SCALE GENOMIC DNA]</scope>
</reference>
<dbReference type="InterPro" id="IPR007842">
    <property type="entry name" value="HEPN_dom"/>
</dbReference>
<dbReference type="AlphaFoldDB" id="A0A1F6AP12"/>
<accession>A0A1F6AP12</accession>
<dbReference type="Proteomes" id="UP000176609">
    <property type="component" value="Unassembled WGS sequence"/>
</dbReference>
<sequence length="135" mass="15598">MDKNNQILAKEWFDSAISDYQYAQVGLKEEMVFPQVAFLSQQIAEKFLKGFLILNQVEPPRMHELPKLLDECIKVDLSLEKIRDACEILTGFYIETRYPPDIPDYTKEEILDAFEKAKVVKEAIEKIISLSSPTL</sequence>
<dbReference type="Pfam" id="PF05168">
    <property type="entry name" value="HEPN"/>
    <property type="match status" value="1"/>
</dbReference>
<dbReference type="Gene3D" id="1.20.120.330">
    <property type="entry name" value="Nucleotidyltransferases domain 2"/>
    <property type="match status" value="1"/>
</dbReference>
<name>A0A1F6AP12_9BACT</name>
<comment type="caution">
    <text evidence="2">The sequence shown here is derived from an EMBL/GenBank/DDBJ whole genome shotgun (WGS) entry which is preliminary data.</text>
</comment>
<dbReference type="SMART" id="SM00748">
    <property type="entry name" value="HEPN"/>
    <property type="match status" value="1"/>
</dbReference>
<evidence type="ECO:0000313" key="3">
    <source>
        <dbReference type="Proteomes" id="UP000176609"/>
    </source>
</evidence>
<gene>
    <name evidence="2" type="ORF">A2960_06095</name>
</gene>
<feature type="domain" description="HEPN" evidence="1">
    <location>
        <begin position="13"/>
        <end position="127"/>
    </location>
</feature>
<evidence type="ECO:0000259" key="1">
    <source>
        <dbReference type="PROSITE" id="PS50910"/>
    </source>
</evidence>
<dbReference type="SUPFAM" id="SSF81593">
    <property type="entry name" value="Nucleotidyltransferase substrate binding subunit/domain"/>
    <property type="match status" value="1"/>
</dbReference>
<evidence type="ECO:0000313" key="2">
    <source>
        <dbReference type="EMBL" id="OGG26421.1"/>
    </source>
</evidence>
<proteinExistence type="predicted"/>
<dbReference type="PROSITE" id="PS50910">
    <property type="entry name" value="HEPN"/>
    <property type="match status" value="1"/>
</dbReference>
<protein>
    <recommendedName>
        <fullName evidence="1">HEPN domain-containing protein</fullName>
    </recommendedName>
</protein>
<dbReference type="EMBL" id="MFJR01000009">
    <property type="protein sequence ID" value="OGG26421.1"/>
    <property type="molecule type" value="Genomic_DNA"/>
</dbReference>